<proteinExistence type="predicted"/>
<gene>
    <name evidence="1" type="ORF">CP980_34735</name>
</gene>
<name>A0A5J6JEX6_STRVI</name>
<organism evidence="1 2">
    <name type="scientific">Streptomyces vinaceus</name>
    <dbReference type="NCBI Taxonomy" id="1960"/>
    <lineage>
        <taxon>Bacteria</taxon>
        <taxon>Bacillati</taxon>
        <taxon>Actinomycetota</taxon>
        <taxon>Actinomycetes</taxon>
        <taxon>Kitasatosporales</taxon>
        <taxon>Streptomycetaceae</taxon>
        <taxon>Streptomyces</taxon>
    </lineage>
</organism>
<keyword evidence="2" id="KW-1185">Reference proteome</keyword>
<dbReference type="AlphaFoldDB" id="A0A5J6JEX6"/>
<protein>
    <submittedName>
        <fullName evidence="1">Uncharacterized protein</fullName>
    </submittedName>
</protein>
<dbReference type="KEGG" id="svn:CP980_34735"/>
<dbReference type="EMBL" id="CP023692">
    <property type="protein sequence ID" value="QEV49499.1"/>
    <property type="molecule type" value="Genomic_DNA"/>
</dbReference>
<sequence length="163" mass="18430">MPRAATHYRRFTMTQVSSARIPLRHIMAVLLTAALTLSLSVVLTVTSAKEAAASCSANRFNGTWRSSDARLKRIDVWQGEDCHLYARAWSVCENDSSHICSWGNRRMGDSPEPNFQFVGYNWRDADEVLQLRMQDRSHISVWDSTDYHNGNKVSFTVAMGKSS</sequence>
<dbReference type="Proteomes" id="UP000325563">
    <property type="component" value="Chromosome"/>
</dbReference>
<reference evidence="1 2" key="1">
    <citation type="submission" date="2017-09" db="EMBL/GenBank/DDBJ databases">
        <authorList>
            <person name="Lee N."/>
            <person name="Cho B.-K."/>
        </authorList>
    </citation>
    <scope>NUCLEOTIDE SEQUENCE [LARGE SCALE GENOMIC DNA]</scope>
    <source>
        <strain evidence="1 2">ATCC 27476</strain>
    </source>
</reference>
<evidence type="ECO:0000313" key="2">
    <source>
        <dbReference type="Proteomes" id="UP000325563"/>
    </source>
</evidence>
<evidence type="ECO:0000313" key="1">
    <source>
        <dbReference type="EMBL" id="QEV49499.1"/>
    </source>
</evidence>
<accession>A0A5J6JEX6</accession>